<sequence>MSVFKLPKDLCDRLTSAMTEYWWSSGSNKKKISWVAWQKLCKHKEEGGLGFHDISTFNQSLLAKQAWRILNNPSSLVARVLKSKYWKNGDFMNCGLGTRPSFAWRSIIHGRELLAKGMVMKIGDGMATKVWSDNWIIDPLPRPPMYHPEADIPSHTVRRSFVEDDANRILSMRIDRHKSDTWGWGFTKDGVYTSRSGYKLLASSQAQSSPHTRSLPPVEKKLWRSIWKLHTSPKIRHFIWRALSGALAVADQLRSRGIPVDATCKLCGTDRETICHTLFLCPQAHEVWRAAHLPLPPAGFSSNSVFLNIHYLLACTRRKELPLSLKRSIPWLLWHIWKARNSLIFEKIRLYPDDIADKADEDSKLWFDVNFPASDDSRAPPVSTSSAPSWSAPSSGMLKCNIGASWIDGALNCGASWIIRNSKGEATIHSRRSFSAIQSREEAELHALLWAIDSAYSLKLDNVIFESSFMLARASVQNRSSPVSLDIISRFQQMNSWSLDYVVPARNSIALQIADSVISGSRHQSYVARAGPRWLQQAIAAEASVSTLRLLSLR</sequence>
<dbReference type="PANTHER" id="PTHR33116:SF86">
    <property type="entry name" value="REVERSE TRANSCRIPTASE DOMAIN-CONTAINING PROTEIN"/>
    <property type="match status" value="1"/>
</dbReference>
<evidence type="ECO:0000259" key="2">
    <source>
        <dbReference type="Pfam" id="PF13966"/>
    </source>
</evidence>
<evidence type="ECO:0000313" key="3">
    <source>
        <dbReference type="Proteomes" id="UP000504610"/>
    </source>
</evidence>
<dbReference type="KEGG" id="rsz:130511942"/>
<dbReference type="GO" id="GO:0004523">
    <property type="term" value="F:RNA-DNA hybrid ribonuclease activity"/>
    <property type="evidence" value="ECO:0007669"/>
    <property type="project" value="InterPro"/>
</dbReference>
<keyword evidence="3" id="KW-1185">Reference proteome</keyword>
<accession>A0A9W3DPJ7</accession>
<feature type="domain" description="Reverse transcriptase zinc-binding" evidence="2">
    <location>
        <begin position="192"/>
        <end position="288"/>
    </location>
</feature>
<reference evidence="3" key="1">
    <citation type="journal article" date="2019" name="Database">
        <title>The radish genome database (RadishGD): an integrated information resource for radish genomics.</title>
        <authorList>
            <person name="Yu H.J."/>
            <person name="Baek S."/>
            <person name="Lee Y.J."/>
            <person name="Cho A."/>
            <person name="Mun J.H."/>
        </authorList>
    </citation>
    <scope>NUCLEOTIDE SEQUENCE [LARGE SCALE GENOMIC DNA]</scope>
    <source>
        <strain evidence="3">cv. WK10039</strain>
    </source>
</reference>
<dbReference type="GeneID" id="130511942"/>
<gene>
    <name evidence="4" type="primary">LOC130511942</name>
</gene>
<name>A0A9W3DPJ7_RAPSA</name>
<reference evidence="4" key="2">
    <citation type="submission" date="2025-08" db="UniProtKB">
        <authorList>
            <consortium name="RefSeq"/>
        </authorList>
    </citation>
    <scope>IDENTIFICATION</scope>
    <source>
        <tissue evidence="4">Leaf</tissue>
    </source>
</reference>
<dbReference type="Pfam" id="PF13456">
    <property type="entry name" value="RVT_3"/>
    <property type="match status" value="1"/>
</dbReference>
<protein>
    <submittedName>
        <fullName evidence="4">Uncharacterized protein LOC130511942</fullName>
    </submittedName>
</protein>
<dbReference type="GO" id="GO:0003676">
    <property type="term" value="F:nucleic acid binding"/>
    <property type="evidence" value="ECO:0007669"/>
    <property type="project" value="InterPro"/>
</dbReference>
<evidence type="ECO:0000313" key="4">
    <source>
        <dbReference type="RefSeq" id="XP_056865861.1"/>
    </source>
</evidence>
<organism evidence="3 4">
    <name type="scientific">Raphanus sativus</name>
    <name type="common">Radish</name>
    <name type="synonym">Raphanus raphanistrum var. sativus</name>
    <dbReference type="NCBI Taxonomy" id="3726"/>
    <lineage>
        <taxon>Eukaryota</taxon>
        <taxon>Viridiplantae</taxon>
        <taxon>Streptophyta</taxon>
        <taxon>Embryophyta</taxon>
        <taxon>Tracheophyta</taxon>
        <taxon>Spermatophyta</taxon>
        <taxon>Magnoliopsida</taxon>
        <taxon>eudicotyledons</taxon>
        <taxon>Gunneridae</taxon>
        <taxon>Pentapetalae</taxon>
        <taxon>rosids</taxon>
        <taxon>malvids</taxon>
        <taxon>Brassicales</taxon>
        <taxon>Brassicaceae</taxon>
        <taxon>Brassiceae</taxon>
        <taxon>Raphanus</taxon>
    </lineage>
</organism>
<dbReference type="RefSeq" id="XP_056865861.1">
    <property type="nucleotide sequence ID" value="XM_057009881.1"/>
</dbReference>
<dbReference type="Proteomes" id="UP000504610">
    <property type="component" value="Chromosome 4"/>
</dbReference>
<dbReference type="OrthoDB" id="1099392at2759"/>
<feature type="domain" description="RNase H type-1" evidence="1">
    <location>
        <begin position="409"/>
        <end position="514"/>
    </location>
</feature>
<proteinExistence type="predicted"/>
<dbReference type="Pfam" id="PF13966">
    <property type="entry name" value="zf-RVT"/>
    <property type="match status" value="1"/>
</dbReference>
<dbReference type="PANTHER" id="PTHR33116">
    <property type="entry name" value="REVERSE TRANSCRIPTASE ZINC-BINDING DOMAIN-CONTAINING PROTEIN-RELATED-RELATED"/>
    <property type="match status" value="1"/>
</dbReference>
<evidence type="ECO:0000259" key="1">
    <source>
        <dbReference type="Pfam" id="PF13456"/>
    </source>
</evidence>
<dbReference type="AlphaFoldDB" id="A0A9W3DPJ7"/>
<dbReference type="InterPro" id="IPR026960">
    <property type="entry name" value="RVT-Znf"/>
</dbReference>
<dbReference type="InterPro" id="IPR002156">
    <property type="entry name" value="RNaseH_domain"/>
</dbReference>